<protein>
    <submittedName>
        <fullName evidence="1">Uncharacterized protein</fullName>
    </submittedName>
</protein>
<name>A0A2P5YH35_GOSBA</name>
<reference evidence="1 2" key="1">
    <citation type="submission" date="2015-01" db="EMBL/GenBank/DDBJ databases">
        <title>Genome of allotetraploid Gossypium barbadense reveals genomic plasticity and fiber elongation in cotton evolution.</title>
        <authorList>
            <person name="Chen X."/>
            <person name="Liu X."/>
            <person name="Zhao B."/>
            <person name="Zheng H."/>
            <person name="Hu Y."/>
            <person name="Lu G."/>
            <person name="Yang C."/>
            <person name="Chen J."/>
            <person name="Shan C."/>
            <person name="Zhang L."/>
            <person name="Zhou Y."/>
            <person name="Wang L."/>
            <person name="Guo W."/>
            <person name="Bai Y."/>
            <person name="Ruan J."/>
            <person name="Shangguan X."/>
            <person name="Mao Y."/>
            <person name="Jiang J."/>
            <person name="Zhu Y."/>
            <person name="Lei J."/>
            <person name="Kang H."/>
            <person name="Chen S."/>
            <person name="He X."/>
            <person name="Wang R."/>
            <person name="Wang Y."/>
            <person name="Chen J."/>
            <person name="Wang L."/>
            <person name="Yu S."/>
            <person name="Wang B."/>
            <person name="Wei J."/>
            <person name="Song S."/>
            <person name="Lu X."/>
            <person name="Gao Z."/>
            <person name="Gu W."/>
            <person name="Deng X."/>
            <person name="Ma D."/>
            <person name="Wang S."/>
            <person name="Liang W."/>
            <person name="Fang L."/>
            <person name="Cai C."/>
            <person name="Zhu X."/>
            <person name="Zhou B."/>
            <person name="Zhang Y."/>
            <person name="Chen Z."/>
            <person name="Xu S."/>
            <person name="Zhu R."/>
            <person name="Wang S."/>
            <person name="Zhang T."/>
            <person name="Zhao G."/>
        </authorList>
    </citation>
    <scope>NUCLEOTIDE SEQUENCE [LARGE SCALE GENOMIC DNA]</scope>
    <source>
        <strain evidence="2">cv. Xinhai21</strain>
        <tissue evidence="1">Leaf</tissue>
    </source>
</reference>
<sequence>MKTQFDDNQIHIKIKVTTKKKKVFAMLEKSPGPERSSADLVNSRPQPNERLRTYGRVGALVGCRIWGVGEMGMAPALGRYEGNEKLNYSTIKSNRI</sequence>
<accession>A0A2P5YH35</accession>
<evidence type="ECO:0000313" key="1">
    <source>
        <dbReference type="EMBL" id="PPS14881.1"/>
    </source>
</evidence>
<gene>
    <name evidence="1" type="ORF">GOBAR_AA05709</name>
</gene>
<organism evidence="1 2">
    <name type="scientific">Gossypium barbadense</name>
    <name type="common">Sea Island cotton</name>
    <name type="synonym">Hibiscus barbadensis</name>
    <dbReference type="NCBI Taxonomy" id="3634"/>
    <lineage>
        <taxon>Eukaryota</taxon>
        <taxon>Viridiplantae</taxon>
        <taxon>Streptophyta</taxon>
        <taxon>Embryophyta</taxon>
        <taxon>Tracheophyta</taxon>
        <taxon>Spermatophyta</taxon>
        <taxon>Magnoliopsida</taxon>
        <taxon>eudicotyledons</taxon>
        <taxon>Gunneridae</taxon>
        <taxon>Pentapetalae</taxon>
        <taxon>rosids</taxon>
        <taxon>malvids</taxon>
        <taxon>Malvales</taxon>
        <taxon>Malvaceae</taxon>
        <taxon>Malvoideae</taxon>
        <taxon>Gossypium</taxon>
    </lineage>
</organism>
<evidence type="ECO:0000313" key="2">
    <source>
        <dbReference type="Proteomes" id="UP000239757"/>
    </source>
</evidence>
<dbReference type="Proteomes" id="UP000239757">
    <property type="component" value="Unassembled WGS sequence"/>
</dbReference>
<dbReference type="AlphaFoldDB" id="A0A2P5YH35"/>
<proteinExistence type="predicted"/>
<dbReference type="EMBL" id="KZ663217">
    <property type="protein sequence ID" value="PPS14881.1"/>
    <property type="molecule type" value="Genomic_DNA"/>
</dbReference>